<dbReference type="AlphaFoldDB" id="A0AAD8X948"/>
<evidence type="ECO:0000313" key="2">
    <source>
        <dbReference type="Proteomes" id="UP001231189"/>
    </source>
</evidence>
<protein>
    <submittedName>
        <fullName evidence="1">Uncharacterized protein</fullName>
    </submittedName>
</protein>
<dbReference type="EMBL" id="JAUUTY010000001">
    <property type="protein sequence ID" value="KAK1698194.1"/>
    <property type="molecule type" value="Genomic_DNA"/>
</dbReference>
<dbReference type="InterPro" id="IPR006912">
    <property type="entry name" value="Harbinger_derived_prot"/>
</dbReference>
<evidence type="ECO:0000313" key="1">
    <source>
        <dbReference type="EMBL" id="KAK1698194.1"/>
    </source>
</evidence>
<accession>A0AAD8X948</accession>
<sequence length="220" mass="25339">MLFDADYFNDDATHSPKEFQRRFRMNKDLFMKIVYGAREYDDYFMAKQDCTVLWGFTSIQKCTAAMRYLAYGAPPDIANDYGIYKGHTGECSIILVVRYPSLTWSESQIWEVMNACVIMHNMIIESEHDEPVHDDQPFDYQRPLDEWTTTKTRALVATVAATYSATPRRPPRSLCLPEVRFEDHQFMTKGQPPAPRRAYATADAGARSINAARCTHMSYS</sequence>
<name>A0AAD8X948_LOLMU</name>
<reference evidence="1" key="1">
    <citation type="submission" date="2023-07" db="EMBL/GenBank/DDBJ databases">
        <title>A chromosome-level genome assembly of Lolium multiflorum.</title>
        <authorList>
            <person name="Chen Y."/>
            <person name="Copetti D."/>
            <person name="Kolliker R."/>
            <person name="Studer B."/>
        </authorList>
    </citation>
    <scope>NUCLEOTIDE SEQUENCE</scope>
    <source>
        <strain evidence="1">02402/16</strain>
        <tissue evidence="1">Leaf</tissue>
    </source>
</reference>
<organism evidence="1 2">
    <name type="scientific">Lolium multiflorum</name>
    <name type="common">Italian ryegrass</name>
    <name type="synonym">Lolium perenne subsp. multiflorum</name>
    <dbReference type="NCBI Taxonomy" id="4521"/>
    <lineage>
        <taxon>Eukaryota</taxon>
        <taxon>Viridiplantae</taxon>
        <taxon>Streptophyta</taxon>
        <taxon>Embryophyta</taxon>
        <taxon>Tracheophyta</taxon>
        <taxon>Spermatophyta</taxon>
        <taxon>Magnoliopsida</taxon>
        <taxon>Liliopsida</taxon>
        <taxon>Poales</taxon>
        <taxon>Poaceae</taxon>
        <taxon>BOP clade</taxon>
        <taxon>Pooideae</taxon>
        <taxon>Poodae</taxon>
        <taxon>Poeae</taxon>
        <taxon>Poeae Chloroplast Group 2 (Poeae type)</taxon>
        <taxon>Loliodinae</taxon>
        <taxon>Loliinae</taxon>
        <taxon>Lolium</taxon>
    </lineage>
</organism>
<gene>
    <name evidence="1" type="ORF">QYE76_014891</name>
</gene>
<dbReference type="PANTHER" id="PTHR47150:SF5">
    <property type="entry name" value="OS07G0546750 PROTEIN"/>
    <property type="match status" value="1"/>
</dbReference>
<comment type="caution">
    <text evidence="1">The sequence shown here is derived from an EMBL/GenBank/DDBJ whole genome shotgun (WGS) entry which is preliminary data.</text>
</comment>
<dbReference type="PANTHER" id="PTHR47150">
    <property type="entry name" value="OS12G0169200 PROTEIN"/>
    <property type="match status" value="1"/>
</dbReference>
<dbReference type="Proteomes" id="UP001231189">
    <property type="component" value="Unassembled WGS sequence"/>
</dbReference>
<dbReference type="Pfam" id="PF04827">
    <property type="entry name" value="Plant_tran"/>
    <property type="match status" value="1"/>
</dbReference>
<proteinExistence type="predicted"/>
<keyword evidence="2" id="KW-1185">Reference proteome</keyword>